<evidence type="ECO:0000313" key="1">
    <source>
        <dbReference type="EMBL" id="CAF1387115.1"/>
    </source>
</evidence>
<gene>
    <name evidence="1" type="ORF">BJG266_LOCUS36902</name>
    <name evidence="2" type="ORF">QVE165_LOCUS53888</name>
</gene>
<comment type="caution">
    <text evidence="2">The sequence shown here is derived from an EMBL/GenBank/DDBJ whole genome shotgun (WGS) entry which is preliminary data.</text>
</comment>
<organism evidence="2 3">
    <name type="scientific">Adineta steineri</name>
    <dbReference type="NCBI Taxonomy" id="433720"/>
    <lineage>
        <taxon>Eukaryota</taxon>
        <taxon>Metazoa</taxon>
        <taxon>Spiralia</taxon>
        <taxon>Gnathifera</taxon>
        <taxon>Rotifera</taxon>
        <taxon>Eurotatoria</taxon>
        <taxon>Bdelloidea</taxon>
        <taxon>Adinetida</taxon>
        <taxon>Adinetidae</taxon>
        <taxon>Adineta</taxon>
    </lineage>
</organism>
<accession>A0A816BJ04</accession>
<dbReference type="Proteomes" id="UP000663832">
    <property type="component" value="Unassembled WGS sequence"/>
</dbReference>
<sequence>MTTKTSTSSRKTASKRFGNFTITCPDLTDEKKKQALIRRGCYEYIFVVRIEGYPDVQMVVKTISFIIENSTCETQEERQASTYTDLTTIQEVGSQNYPYIISYYGAVIDKVNYIFKESSKLLICVELMDVSMDIFYQTMHSFDNVTNTELDRVLCRLTDNVKYLIIQYIQ</sequence>
<dbReference type="AlphaFoldDB" id="A0A816BJ04"/>
<name>A0A816BJ04_9BILA</name>
<dbReference type="EMBL" id="CAJNOM010001486">
    <property type="protein sequence ID" value="CAF1609815.1"/>
    <property type="molecule type" value="Genomic_DNA"/>
</dbReference>
<evidence type="ECO:0000313" key="2">
    <source>
        <dbReference type="EMBL" id="CAF1609815.1"/>
    </source>
</evidence>
<dbReference type="EMBL" id="CAJNOI010001144">
    <property type="protein sequence ID" value="CAF1387115.1"/>
    <property type="molecule type" value="Genomic_DNA"/>
</dbReference>
<proteinExistence type="predicted"/>
<evidence type="ECO:0000313" key="3">
    <source>
        <dbReference type="Proteomes" id="UP000663832"/>
    </source>
</evidence>
<keyword evidence="3" id="KW-1185">Reference proteome</keyword>
<reference evidence="2" key="1">
    <citation type="submission" date="2021-02" db="EMBL/GenBank/DDBJ databases">
        <authorList>
            <person name="Nowell W R."/>
        </authorList>
    </citation>
    <scope>NUCLEOTIDE SEQUENCE</scope>
</reference>
<dbReference type="Proteomes" id="UP000663877">
    <property type="component" value="Unassembled WGS sequence"/>
</dbReference>
<protein>
    <submittedName>
        <fullName evidence="2">Uncharacterized protein</fullName>
    </submittedName>
</protein>